<gene>
    <name evidence="1" type="ORF">Tchl_2096</name>
</gene>
<protein>
    <submittedName>
        <fullName evidence="1">Phenylacetic acid degradation protein PaaY-like</fullName>
    </submittedName>
</protein>
<name>A0A1H5S985_9RHOO</name>
<reference evidence="1 2" key="1">
    <citation type="submission" date="2016-12" db="EMBL/GenBank/DDBJ databases">
        <title>Complete genome sequence of Thauera chlorobenzoica, a Betaproteobacterium degrading haloaromatics anaerobically to CO2 and halides.</title>
        <authorList>
            <person name="Goris T."/>
            <person name="Mergelsberg M."/>
            <person name="Boll M."/>
        </authorList>
    </citation>
    <scope>NUCLEOTIDE SEQUENCE [LARGE SCALE GENOMIC DNA]</scope>
    <source>
        <strain evidence="1 2">3CB1</strain>
    </source>
</reference>
<dbReference type="Proteomes" id="UP000185739">
    <property type="component" value="Chromosome"/>
</dbReference>
<dbReference type="AlphaFoldDB" id="A0A1H5S985"/>
<dbReference type="PANTHER" id="PTHR13061:SF29">
    <property type="entry name" value="GAMMA CARBONIC ANHYDRASE-LIKE 1, MITOCHONDRIAL-RELATED"/>
    <property type="match status" value="1"/>
</dbReference>
<evidence type="ECO:0000313" key="1">
    <source>
        <dbReference type="EMBL" id="APR04939.1"/>
    </source>
</evidence>
<dbReference type="RefSeq" id="WP_075148361.1">
    <property type="nucleotide sequence ID" value="NZ_CP018839.1"/>
</dbReference>
<dbReference type="PANTHER" id="PTHR13061">
    <property type="entry name" value="DYNACTIN SUBUNIT P25"/>
    <property type="match status" value="1"/>
</dbReference>
<accession>A0A1H5S985</accession>
<dbReference type="Gene3D" id="2.160.10.10">
    <property type="entry name" value="Hexapeptide repeat proteins"/>
    <property type="match status" value="1"/>
</dbReference>
<dbReference type="NCBIfam" id="TIGR02287">
    <property type="entry name" value="PaaY"/>
    <property type="match status" value="1"/>
</dbReference>
<dbReference type="KEGG" id="tcl:Tchl_2096"/>
<dbReference type="EMBL" id="CP018839">
    <property type="protein sequence ID" value="APR04939.1"/>
    <property type="molecule type" value="Genomic_DNA"/>
</dbReference>
<dbReference type="Pfam" id="PF00132">
    <property type="entry name" value="Hexapep"/>
    <property type="match status" value="1"/>
</dbReference>
<dbReference type="OrthoDB" id="9803036at2"/>
<dbReference type="InterPro" id="IPR011974">
    <property type="entry name" value="PaaY"/>
</dbReference>
<dbReference type="SUPFAM" id="SSF51161">
    <property type="entry name" value="Trimeric LpxA-like enzymes"/>
    <property type="match status" value="1"/>
</dbReference>
<proteinExistence type="predicted"/>
<sequence>MPCYEIDGVRPVIHPTAFVHPDAVLIGDVFVGPGCYVAPQASLRGDFGRIVLEEGSNVQDACVLHGFPEIDTVVEQNGHIGHAAVLHACRVGRNALIGMNAVVMDYAEIGEGSIVAACAFVKAEMKVPPGMLVAGVPAKVLRPLTDQERAWKIVGTECYHALAARSLATLKPCEPLREADPERRRFEMPDIVPLSEARRRAG</sequence>
<dbReference type="CDD" id="cd04745">
    <property type="entry name" value="LbH_paaY_like"/>
    <property type="match status" value="1"/>
</dbReference>
<keyword evidence="2" id="KW-1185">Reference proteome</keyword>
<dbReference type="InterPro" id="IPR001451">
    <property type="entry name" value="Hexapep"/>
</dbReference>
<dbReference type="InterPro" id="IPR050484">
    <property type="entry name" value="Transf_Hexapept/Carb_Anhydrase"/>
</dbReference>
<dbReference type="InterPro" id="IPR011004">
    <property type="entry name" value="Trimer_LpxA-like_sf"/>
</dbReference>
<evidence type="ECO:0000313" key="2">
    <source>
        <dbReference type="Proteomes" id="UP000185739"/>
    </source>
</evidence>
<dbReference type="STRING" id="96773.Tchl_2096"/>
<organism evidence="1 2">
    <name type="scientific">Thauera chlorobenzoica</name>
    <dbReference type="NCBI Taxonomy" id="96773"/>
    <lineage>
        <taxon>Bacteria</taxon>
        <taxon>Pseudomonadati</taxon>
        <taxon>Pseudomonadota</taxon>
        <taxon>Betaproteobacteria</taxon>
        <taxon>Rhodocyclales</taxon>
        <taxon>Zoogloeaceae</taxon>
        <taxon>Thauera</taxon>
    </lineage>
</organism>